<evidence type="ECO:0000256" key="1">
    <source>
        <dbReference type="ARBA" id="ARBA00004123"/>
    </source>
</evidence>
<feature type="repeat" description="HEAT" evidence="8">
    <location>
        <begin position="427"/>
        <end position="465"/>
    </location>
</feature>
<dbReference type="InterPro" id="IPR034085">
    <property type="entry name" value="TOG"/>
</dbReference>
<gene>
    <name evidence="10" type="primary">PARPA_07904.1 scaffold 31073</name>
</gene>
<proteinExistence type="predicted"/>
<evidence type="ECO:0000313" key="11">
    <source>
        <dbReference type="Proteomes" id="UP000054107"/>
    </source>
</evidence>
<evidence type="ECO:0000313" key="10">
    <source>
        <dbReference type="EMBL" id="CEP13770.1"/>
    </source>
</evidence>
<evidence type="ECO:0000256" key="5">
    <source>
        <dbReference type="ARBA" id="ARBA00022737"/>
    </source>
</evidence>
<dbReference type="STRING" id="35722.A0A0B7NEH4"/>
<sequence length="1049" mass="116454">MEQYLAGLDDLLTKLAQARDSESIRQATSDLNTHYYTTADCIPALLEIIIRSPHIPVRQLAAVELRKRVSKWWSQIPEASKVNLREQLLNIALNESSAPVRHSIARVISSVASIDMPDEKWPTLLNFLHESCASQNASHREIGIYCIYTLFEAIADLFMNNTASLFELFNKLVVDPESTSVRVTTVLVLGKLSEFVDSEDKSIIEMFRAIIPGMVNVLEQCIKDGDEDNCAKIFEVFDALLMLDAPLLNDHLANLIDFFLNISGNTELDDSLRVFALSFLMWAAVYKHNKLRHLKLVGHIIEKLMPIGTEEDPEDVDDDSASRMAFKVLNALATNIPPQQVFPLAMPFVLNYMQSPNPSYRKAAMMAFAVTVEGCTDIIASKLNEHLPLVCTGLQDPEIVVRRAACMALGCLAEEMPVDISEHHQALLPLVFNLLNDNNPEVTKHACNALDAILEGLGSDIVQYLQLLMEKLLFLLDNASETETRATVIAAIGSAAHAAGDAFQPYFGQVMPRIIQFMSLKESAEDQLLRSVATDTAGSIAEATGAELFRPYVQGLMTLAVEQLKLDSSRLRECSFALFSNFARVFGQEFAPFLPTIVPEILTSCKIEEKSENLLDEEVDLTTGAMDDDLDEDFENYNYNSAIADEKEFAVDALGELFANTKSHFLPYVDEALQELQKLTDHIFEGVRKSAIQSLFTFLKTFYTMSNPDPWTVGVPATYAIHENVQTLINTIIPMTLELWREDDDRSVVAQTCQEFVVALRLIGPILVADCLEDISGNLLEIFQKKSVCQQAFDDGDYEEEDDELESESLLITSAGDLVAALCETVGPNFVNYFAVYMPLISKYYKPTKTQSERAMAVGCLGECIGGLKTAISPYTESLMKIFVKACSDEDELVRSNAAFALGCLAFHTQVDLSSEYPTLLTALSPLFSNQALPNTVDNAAGAIARLILARPGSVPLDQVLPTFTNALPLKADFEENQPVFDCIFQLFNTNNAFVLGNLPQFLHIFTQVLSDEDQLKEATRGHLIELVRHLNTQSPELNIGSSDLARFL</sequence>
<dbReference type="EMBL" id="LN730558">
    <property type="protein sequence ID" value="CEP13770.1"/>
    <property type="molecule type" value="Genomic_DNA"/>
</dbReference>
<evidence type="ECO:0000256" key="2">
    <source>
        <dbReference type="ARBA" id="ARBA00004496"/>
    </source>
</evidence>
<dbReference type="Proteomes" id="UP000054107">
    <property type="component" value="Unassembled WGS sequence"/>
</dbReference>
<keyword evidence="3" id="KW-0813">Transport</keyword>
<evidence type="ECO:0000256" key="6">
    <source>
        <dbReference type="ARBA" id="ARBA00022927"/>
    </source>
</evidence>
<dbReference type="Pfam" id="PF03810">
    <property type="entry name" value="IBN_N"/>
    <property type="match status" value="1"/>
</dbReference>
<dbReference type="Gene3D" id="1.25.10.10">
    <property type="entry name" value="Leucine-rich Repeat Variant"/>
    <property type="match status" value="1"/>
</dbReference>
<organism evidence="10 11">
    <name type="scientific">Parasitella parasitica</name>
    <dbReference type="NCBI Taxonomy" id="35722"/>
    <lineage>
        <taxon>Eukaryota</taxon>
        <taxon>Fungi</taxon>
        <taxon>Fungi incertae sedis</taxon>
        <taxon>Mucoromycota</taxon>
        <taxon>Mucoromycotina</taxon>
        <taxon>Mucoromycetes</taxon>
        <taxon>Mucorales</taxon>
        <taxon>Mucorineae</taxon>
        <taxon>Mucoraceae</taxon>
        <taxon>Parasitella</taxon>
    </lineage>
</organism>
<evidence type="ECO:0000259" key="9">
    <source>
        <dbReference type="PROSITE" id="PS50166"/>
    </source>
</evidence>
<dbReference type="GO" id="GO:0031267">
    <property type="term" value="F:small GTPase binding"/>
    <property type="evidence" value="ECO:0007669"/>
    <property type="project" value="InterPro"/>
</dbReference>
<dbReference type="InterPro" id="IPR040122">
    <property type="entry name" value="Importin_beta"/>
</dbReference>
<dbReference type="Pfam" id="PF25780">
    <property type="entry name" value="TPR_IPO5"/>
    <property type="match status" value="1"/>
</dbReference>
<keyword evidence="11" id="KW-1185">Reference proteome</keyword>
<dbReference type="OrthoDB" id="7862313at2759"/>
<dbReference type="Pfam" id="PF24714">
    <property type="entry name" value="TOR1L1_N"/>
    <property type="match status" value="1"/>
</dbReference>
<evidence type="ECO:0000256" key="4">
    <source>
        <dbReference type="ARBA" id="ARBA00022490"/>
    </source>
</evidence>
<dbReference type="SUPFAM" id="SSF48371">
    <property type="entry name" value="ARM repeat"/>
    <property type="match status" value="2"/>
</dbReference>
<name>A0A0B7NEH4_9FUNG</name>
<evidence type="ECO:0000256" key="7">
    <source>
        <dbReference type="ARBA" id="ARBA00023242"/>
    </source>
</evidence>
<dbReference type="InterPro" id="IPR057672">
    <property type="entry name" value="TPR_IPO4/5"/>
</dbReference>
<dbReference type="PROSITE" id="PS50077">
    <property type="entry name" value="HEAT_REPEAT"/>
    <property type="match status" value="1"/>
</dbReference>
<dbReference type="InterPro" id="IPR011989">
    <property type="entry name" value="ARM-like"/>
</dbReference>
<reference evidence="10 11" key="1">
    <citation type="submission" date="2014-09" db="EMBL/GenBank/DDBJ databases">
        <authorList>
            <person name="Ellenberger Sabrina"/>
        </authorList>
    </citation>
    <scope>NUCLEOTIDE SEQUENCE [LARGE SCALE GENOMIC DNA]</scope>
    <source>
        <strain evidence="10 11">CBS 412.66</strain>
    </source>
</reference>
<dbReference type="InterPro" id="IPR057600">
    <property type="entry name" value="TORTIFOLIA1/SINE1-2_N"/>
</dbReference>
<keyword evidence="5" id="KW-0677">Repeat</keyword>
<dbReference type="PROSITE" id="PS50166">
    <property type="entry name" value="IMPORTIN_B_NT"/>
    <property type="match status" value="1"/>
</dbReference>
<accession>A0A0B7NEH4</accession>
<dbReference type="AlphaFoldDB" id="A0A0B7NEH4"/>
<feature type="domain" description="Importin N-terminal" evidence="9">
    <location>
        <begin position="27"/>
        <end position="94"/>
    </location>
</feature>
<dbReference type="SMART" id="SM01349">
    <property type="entry name" value="TOG"/>
    <property type="match status" value="1"/>
</dbReference>
<evidence type="ECO:0000256" key="8">
    <source>
        <dbReference type="PROSITE-ProRule" id="PRU00103"/>
    </source>
</evidence>
<dbReference type="GO" id="GO:0005737">
    <property type="term" value="C:cytoplasm"/>
    <property type="evidence" value="ECO:0007669"/>
    <property type="project" value="UniProtKB-SubCell"/>
</dbReference>
<dbReference type="GO" id="GO:0006606">
    <property type="term" value="P:protein import into nucleus"/>
    <property type="evidence" value="ECO:0007669"/>
    <property type="project" value="InterPro"/>
</dbReference>
<dbReference type="Pfam" id="PF13513">
    <property type="entry name" value="HEAT_EZ"/>
    <property type="match status" value="1"/>
</dbReference>
<keyword evidence="6" id="KW-0653">Protein transport</keyword>
<dbReference type="InterPro" id="IPR001494">
    <property type="entry name" value="Importin-beta_N"/>
</dbReference>
<dbReference type="InterPro" id="IPR016024">
    <property type="entry name" value="ARM-type_fold"/>
</dbReference>
<dbReference type="InterPro" id="IPR021133">
    <property type="entry name" value="HEAT_type_2"/>
</dbReference>
<keyword evidence="4" id="KW-0963">Cytoplasm</keyword>
<dbReference type="PANTHER" id="PTHR10527">
    <property type="entry name" value="IMPORTIN BETA"/>
    <property type="match status" value="1"/>
</dbReference>
<evidence type="ECO:0000256" key="3">
    <source>
        <dbReference type="ARBA" id="ARBA00022448"/>
    </source>
</evidence>
<protein>
    <recommendedName>
        <fullName evidence="9">Importin N-terminal domain-containing protein</fullName>
    </recommendedName>
</protein>
<comment type="subcellular location">
    <subcellularLocation>
        <location evidence="2">Cytoplasm</location>
    </subcellularLocation>
    <subcellularLocation>
        <location evidence="1">Nucleus</location>
    </subcellularLocation>
</comment>
<keyword evidence="7" id="KW-0539">Nucleus</keyword>